<dbReference type="EMBL" id="UZAU01000261">
    <property type="status" value="NOT_ANNOTATED_CDS"/>
    <property type="molecule type" value="Genomic_DNA"/>
</dbReference>
<name>A0A803P9I2_CANSA</name>
<feature type="compositionally biased region" description="Basic and acidic residues" evidence="1">
    <location>
        <begin position="138"/>
        <end position="147"/>
    </location>
</feature>
<dbReference type="EnsemblPlants" id="evm.model.03.563">
    <property type="protein sequence ID" value="cds.evm.model.03.563"/>
    <property type="gene ID" value="evm.TU.03.563"/>
</dbReference>
<dbReference type="AlphaFoldDB" id="A0A803P9I2"/>
<dbReference type="Proteomes" id="UP000596661">
    <property type="component" value="Chromosome 3"/>
</dbReference>
<accession>A0A803P9I2</accession>
<proteinExistence type="predicted"/>
<evidence type="ECO:0000313" key="3">
    <source>
        <dbReference type="Proteomes" id="UP000596661"/>
    </source>
</evidence>
<reference evidence="2" key="1">
    <citation type="submission" date="2018-11" db="EMBL/GenBank/DDBJ databases">
        <authorList>
            <person name="Grassa J C."/>
        </authorList>
    </citation>
    <scope>NUCLEOTIDE SEQUENCE [LARGE SCALE GENOMIC DNA]</scope>
</reference>
<feature type="region of interest" description="Disordered" evidence="1">
    <location>
        <begin position="120"/>
        <end position="147"/>
    </location>
</feature>
<sequence length="147" mass="16327">MLWDGSSPCWLTKGAQLRGWLTKAWPIEGVVEPEIPGQPIKPLAAGVWLLSPQYLRGRPNRNFACFPQMKDAHQMPAGQPCTCQVQVVVASAQYSASAELLEIVGRFFILQEIRKRESTGVLGQESLPSNEGDDGELEYEKWGVDKN</sequence>
<evidence type="ECO:0000256" key="1">
    <source>
        <dbReference type="SAM" id="MobiDB-lite"/>
    </source>
</evidence>
<organism evidence="2 3">
    <name type="scientific">Cannabis sativa</name>
    <name type="common">Hemp</name>
    <name type="synonym">Marijuana</name>
    <dbReference type="NCBI Taxonomy" id="3483"/>
    <lineage>
        <taxon>Eukaryota</taxon>
        <taxon>Viridiplantae</taxon>
        <taxon>Streptophyta</taxon>
        <taxon>Embryophyta</taxon>
        <taxon>Tracheophyta</taxon>
        <taxon>Spermatophyta</taxon>
        <taxon>Magnoliopsida</taxon>
        <taxon>eudicotyledons</taxon>
        <taxon>Gunneridae</taxon>
        <taxon>Pentapetalae</taxon>
        <taxon>rosids</taxon>
        <taxon>fabids</taxon>
        <taxon>Rosales</taxon>
        <taxon>Cannabaceae</taxon>
        <taxon>Cannabis</taxon>
    </lineage>
</organism>
<keyword evidence="3" id="KW-1185">Reference proteome</keyword>
<protein>
    <submittedName>
        <fullName evidence="2">Uncharacterized protein</fullName>
    </submittedName>
</protein>
<dbReference type="Gramene" id="evm.model.03.563">
    <property type="protein sequence ID" value="cds.evm.model.03.563"/>
    <property type="gene ID" value="evm.TU.03.563"/>
</dbReference>
<evidence type="ECO:0000313" key="2">
    <source>
        <dbReference type="EnsemblPlants" id="cds.evm.model.03.563"/>
    </source>
</evidence>
<reference evidence="2" key="2">
    <citation type="submission" date="2021-03" db="UniProtKB">
        <authorList>
            <consortium name="EnsemblPlants"/>
        </authorList>
    </citation>
    <scope>IDENTIFICATION</scope>
</reference>